<comment type="caution">
    <text evidence="3">The sequence shown here is derived from an EMBL/GenBank/DDBJ whole genome shotgun (WGS) entry which is preliminary data.</text>
</comment>
<dbReference type="Proteomes" id="UP000241421">
    <property type="component" value="Unassembled WGS sequence"/>
</dbReference>
<protein>
    <recommendedName>
        <fullName evidence="5">GGDEF domain-containing protein</fullName>
    </recommendedName>
</protein>
<accession>A0A2U2HH07</accession>
<dbReference type="AlphaFoldDB" id="A0A2U2HH07"/>
<dbReference type="Gene3D" id="3.30.70.270">
    <property type="match status" value="1"/>
</dbReference>
<name>A0A2U2HH07_9BURK</name>
<dbReference type="InterPro" id="IPR043128">
    <property type="entry name" value="Rev_trsase/Diguanyl_cyclase"/>
</dbReference>
<dbReference type="PANTHER" id="PTHR44757">
    <property type="entry name" value="DIGUANYLATE CYCLASE DGCP"/>
    <property type="match status" value="1"/>
</dbReference>
<proteinExistence type="predicted"/>
<sequence>MARLSADQFVLVLADQPSLRFAMRIIDRVQARVARPVPFEQTSLPLAASIGVAVYPHDAGNAFDLVRCVDIAMYHAKAGGSAAVGFFSPVMKSTSESRHRLEAEMRAALLHDEFFLVHKPRLSLASRRVAGVEALLRWRHPQHGVLLPPSFLPEAEDNGMAVPIGRWVLDEVCALMARLRDAGHGGLRVSMNASYRQFSQPNFIVDIGAQLERLGLAPDALALELTEESLLCNRELSRELARQAGALGLRLSIDHFGDGLTSLSELPALAAANLTLTPEVVRDIVPDRGAAALAGALIDIAHHLDMTVVAPGVETQDQTEFLRQHGCDQIQGHFYSKPLTADALHALLAEQPR</sequence>
<dbReference type="Gene3D" id="3.20.20.450">
    <property type="entry name" value="EAL domain"/>
    <property type="match status" value="1"/>
</dbReference>
<dbReference type="InterPro" id="IPR001633">
    <property type="entry name" value="EAL_dom"/>
</dbReference>
<dbReference type="Pfam" id="PF00563">
    <property type="entry name" value="EAL"/>
    <property type="match status" value="1"/>
</dbReference>
<feature type="domain" description="GGDEF" evidence="2">
    <location>
        <begin position="1"/>
        <end position="89"/>
    </location>
</feature>
<dbReference type="InterPro" id="IPR052155">
    <property type="entry name" value="Biofilm_reg_signaling"/>
</dbReference>
<reference evidence="3 4" key="1">
    <citation type="submission" date="2018-04" db="EMBL/GenBank/DDBJ databases">
        <title>Massilia violaceinigra sp. nov., a novel purple-pigmented bacterium isolated from Tianshan glacier, Xinjiang, China.</title>
        <authorList>
            <person name="Wang H."/>
        </authorList>
    </citation>
    <scope>NUCLEOTIDE SEQUENCE [LARGE SCALE GENOMIC DNA]</scope>
    <source>
        <strain evidence="3 4">B448-2</strain>
    </source>
</reference>
<dbReference type="InterPro" id="IPR000160">
    <property type="entry name" value="GGDEF_dom"/>
</dbReference>
<evidence type="ECO:0008006" key="5">
    <source>
        <dbReference type="Google" id="ProtNLM"/>
    </source>
</evidence>
<dbReference type="PROSITE" id="PS50883">
    <property type="entry name" value="EAL"/>
    <property type="match status" value="1"/>
</dbReference>
<dbReference type="SMART" id="SM00052">
    <property type="entry name" value="EAL"/>
    <property type="match status" value="1"/>
</dbReference>
<dbReference type="SUPFAM" id="SSF141868">
    <property type="entry name" value="EAL domain-like"/>
    <property type="match status" value="1"/>
</dbReference>
<gene>
    <name evidence="3" type="ORF">C7C56_019260</name>
</gene>
<dbReference type="InterPro" id="IPR035919">
    <property type="entry name" value="EAL_sf"/>
</dbReference>
<evidence type="ECO:0000313" key="4">
    <source>
        <dbReference type="Proteomes" id="UP000241421"/>
    </source>
</evidence>
<evidence type="ECO:0000259" key="1">
    <source>
        <dbReference type="PROSITE" id="PS50883"/>
    </source>
</evidence>
<feature type="domain" description="EAL" evidence="1">
    <location>
        <begin position="98"/>
        <end position="352"/>
    </location>
</feature>
<keyword evidence="4" id="KW-1185">Reference proteome</keyword>
<dbReference type="Pfam" id="PF00990">
    <property type="entry name" value="GGDEF"/>
    <property type="match status" value="1"/>
</dbReference>
<evidence type="ECO:0000259" key="2">
    <source>
        <dbReference type="PROSITE" id="PS50887"/>
    </source>
</evidence>
<dbReference type="PROSITE" id="PS50887">
    <property type="entry name" value="GGDEF"/>
    <property type="match status" value="1"/>
</dbReference>
<dbReference type="SUPFAM" id="SSF55073">
    <property type="entry name" value="Nucleotide cyclase"/>
    <property type="match status" value="1"/>
</dbReference>
<dbReference type="InterPro" id="IPR029787">
    <property type="entry name" value="Nucleotide_cyclase"/>
</dbReference>
<dbReference type="PANTHER" id="PTHR44757:SF2">
    <property type="entry name" value="BIOFILM ARCHITECTURE MAINTENANCE PROTEIN MBAA"/>
    <property type="match status" value="1"/>
</dbReference>
<dbReference type="CDD" id="cd01948">
    <property type="entry name" value="EAL"/>
    <property type="match status" value="1"/>
</dbReference>
<evidence type="ECO:0000313" key="3">
    <source>
        <dbReference type="EMBL" id="PWF44677.1"/>
    </source>
</evidence>
<dbReference type="EMBL" id="PXWF02000265">
    <property type="protein sequence ID" value="PWF44677.1"/>
    <property type="molecule type" value="Genomic_DNA"/>
</dbReference>
<organism evidence="3 4">
    <name type="scientific">Massilia glaciei</name>
    <dbReference type="NCBI Taxonomy" id="1524097"/>
    <lineage>
        <taxon>Bacteria</taxon>
        <taxon>Pseudomonadati</taxon>
        <taxon>Pseudomonadota</taxon>
        <taxon>Betaproteobacteria</taxon>
        <taxon>Burkholderiales</taxon>
        <taxon>Oxalobacteraceae</taxon>
        <taxon>Telluria group</taxon>
        <taxon>Massilia</taxon>
    </lineage>
</organism>